<comment type="caution">
    <text evidence="9">The sequence shown here is derived from an EMBL/GenBank/DDBJ whole genome shotgun (WGS) entry which is preliminary data.</text>
</comment>
<dbReference type="EMBL" id="BMGC01000008">
    <property type="protein sequence ID" value="GGB28673.1"/>
    <property type="molecule type" value="Genomic_DNA"/>
</dbReference>
<feature type="transmembrane region" description="Helical" evidence="8">
    <location>
        <begin position="308"/>
        <end position="338"/>
    </location>
</feature>
<evidence type="ECO:0000256" key="5">
    <source>
        <dbReference type="ARBA" id="ARBA00022989"/>
    </source>
</evidence>
<feature type="transmembrane region" description="Helical" evidence="8">
    <location>
        <begin position="192"/>
        <end position="210"/>
    </location>
</feature>
<dbReference type="Proteomes" id="UP000621454">
    <property type="component" value="Unassembled WGS sequence"/>
</dbReference>
<dbReference type="RefSeq" id="WP_229742301.1">
    <property type="nucleotide sequence ID" value="NZ_BMGC01000008.1"/>
</dbReference>
<comment type="similarity">
    <text evidence="7">Belongs to the glycosyltransferase 87 family.</text>
</comment>
<feature type="transmembrane region" description="Helical" evidence="8">
    <location>
        <begin position="104"/>
        <end position="126"/>
    </location>
</feature>
<keyword evidence="10" id="KW-1185">Reference proteome</keyword>
<gene>
    <name evidence="9" type="ORF">GCM10011489_16120</name>
</gene>
<evidence type="ECO:0000256" key="4">
    <source>
        <dbReference type="ARBA" id="ARBA00022692"/>
    </source>
</evidence>
<evidence type="ECO:0000256" key="2">
    <source>
        <dbReference type="ARBA" id="ARBA00022475"/>
    </source>
</evidence>
<sequence length="439" mass="48936">MTRLSVASPAIAIDRPSARVLPYPWILAGAFVIGAAIALWVQHLVVPLGQPFWGMFDNQLDLGVYRDGARVVLDGQSLYHAKLLGVMDYTYTPISVVMFMPFTLMPFVAAQVVWVTLTFVALYLTVMLSFRALGYRATMPLRVIAACLVVILTLLEPVRSTIWFGQINAFLMLVIVWDLTRPRGSRWRGFSVGLTGGIKLTPLLFIPYLVFTRDFKAVRNSLLTFVATIAVGFAIMPGESWTYWTHSLMDSNRVGAPNTLGNQSLRGAIANLENTAHPSTALWMALAVVALVAAFFAATWASQVGRELLAVTIIGLASAVVSPMSWGHHWVWVVPLTVIGIDRVVRSRTLVMRIAAVVAIVAVFLAMFAWPTYLPYPILYVQWWVPDAYLTGTFFLSSPSWLRWFVYDPYNWVFVFTVVATVATLWWTRSKQNSTNSIS</sequence>
<feature type="transmembrane region" description="Helical" evidence="8">
    <location>
        <begin position="161"/>
        <end position="180"/>
    </location>
</feature>
<keyword evidence="5 8" id="KW-1133">Transmembrane helix</keyword>
<evidence type="ECO:0000313" key="9">
    <source>
        <dbReference type="EMBL" id="GGB28673.1"/>
    </source>
</evidence>
<dbReference type="Pfam" id="PF09594">
    <property type="entry name" value="GT87"/>
    <property type="match status" value="1"/>
</dbReference>
<dbReference type="GO" id="GO:0005886">
    <property type="term" value="C:plasma membrane"/>
    <property type="evidence" value="ECO:0007669"/>
    <property type="project" value="UniProtKB-SubCell"/>
</dbReference>
<reference evidence="9" key="2">
    <citation type="submission" date="2020-09" db="EMBL/GenBank/DDBJ databases">
        <authorList>
            <person name="Sun Q."/>
            <person name="Zhou Y."/>
        </authorList>
    </citation>
    <scope>NUCLEOTIDE SEQUENCE</scope>
    <source>
        <strain evidence="9">CGMCC 1.12827</strain>
    </source>
</reference>
<evidence type="ECO:0000256" key="3">
    <source>
        <dbReference type="ARBA" id="ARBA00022679"/>
    </source>
</evidence>
<organism evidence="9 10">
    <name type="scientific">Gordonia jinhuaensis</name>
    <dbReference type="NCBI Taxonomy" id="1517702"/>
    <lineage>
        <taxon>Bacteria</taxon>
        <taxon>Bacillati</taxon>
        <taxon>Actinomycetota</taxon>
        <taxon>Actinomycetes</taxon>
        <taxon>Mycobacteriales</taxon>
        <taxon>Gordoniaceae</taxon>
        <taxon>Gordonia</taxon>
    </lineage>
</organism>
<proteinExistence type="inferred from homology"/>
<dbReference type="AlphaFoldDB" id="A0A916T4J7"/>
<dbReference type="InterPro" id="IPR018584">
    <property type="entry name" value="GT87"/>
</dbReference>
<feature type="transmembrane region" description="Helical" evidence="8">
    <location>
        <begin position="350"/>
        <end position="370"/>
    </location>
</feature>
<evidence type="ECO:0000256" key="6">
    <source>
        <dbReference type="ARBA" id="ARBA00023136"/>
    </source>
</evidence>
<evidence type="ECO:0000256" key="1">
    <source>
        <dbReference type="ARBA" id="ARBA00004651"/>
    </source>
</evidence>
<evidence type="ECO:0000313" key="10">
    <source>
        <dbReference type="Proteomes" id="UP000621454"/>
    </source>
</evidence>
<evidence type="ECO:0000256" key="8">
    <source>
        <dbReference type="SAM" id="Phobius"/>
    </source>
</evidence>
<feature type="transmembrane region" description="Helical" evidence="8">
    <location>
        <begin position="222"/>
        <end position="244"/>
    </location>
</feature>
<keyword evidence="3" id="KW-0808">Transferase</keyword>
<feature type="transmembrane region" description="Helical" evidence="8">
    <location>
        <begin position="281"/>
        <end position="302"/>
    </location>
</feature>
<feature type="transmembrane region" description="Helical" evidence="8">
    <location>
        <begin position="410"/>
        <end position="428"/>
    </location>
</feature>
<feature type="transmembrane region" description="Helical" evidence="8">
    <location>
        <begin position="133"/>
        <end position="155"/>
    </location>
</feature>
<dbReference type="GO" id="GO:0016758">
    <property type="term" value="F:hexosyltransferase activity"/>
    <property type="evidence" value="ECO:0007669"/>
    <property type="project" value="InterPro"/>
</dbReference>
<accession>A0A916T4J7</accession>
<keyword evidence="4 8" id="KW-0812">Transmembrane</keyword>
<feature type="transmembrane region" description="Helical" evidence="8">
    <location>
        <begin position="20"/>
        <end position="41"/>
    </location>
</feature>
<keyword evidence="2" id="KW-1003">Cell membrane</keyword>
<protein>
    <recommendedName>
        <fullName evidence="11">Alpha-1,2-mannosyltransferase</fullName>
    </recommendedName>
</protein>
<evidence type="ECO:0008006" key="11">
    <source>
        <dbReference type="Google" id="ProtNLM"/>
    </source>
</evidence>
<reference evidence="9" key="1">
    <citation type="journal article" date="2014" name="Int. J. Syst. Evol. Microbiol.">
        <title>Complete genome sequence of Corynebacterium casei LMG S-19264T (=DSM 44701T), isolated from a smear-ripened cheese.</title>
        <authorList>
            <consortium name="US DOE Joint Genome Institute (JGI-PGF)"/>
            <person name="Walter F."/>
            <person name="Albersmeier A."/>
            <person name="Kalinowski J."/>
            <person name="Ruckert C."/>
        </authorList>
    </citation>
    <scope>NUCLEOTIDE SEQUENCE</scope>
    <source>
        <strain evidence="9">CGMCC 1.12827</strain>
    </source>
</reference>
<name>A0A916T4J7_9ACTN</name>
<comment type="subcellular location">
    <subcellularLocation>
        <location evidence="1">Cell membrane</location>
        <topology evidence="1">Multi-pass membrane protein</topology>
    </subcellularLocation>
</comment>
<keyword evidence="6 8" id="KW-0472">Membrane</keyword>
<evidence type="ECO:0000256" key="7">
    <source>
        <dbReference type="ARBA" id="ARBA00024033"/>
    </source>
</evidence>